<evidence type="ECO:0000313" key="1">
    <source>
        <dbReference type="EMBL" id="MEZ7198155.1"/>
    </source>
</evidence>
<dbReference type="EMBL" id="JBGLYH010000055">
    <property type="protein sequence ID" value="MEZ7198155.1"/>
    <property type="molecule type" value="Genomic_DNA"/>
</dbReference>
<protein>
    <submittedName>
        <fullName evidence="1">Uncharacterized protein</fullName>
    </submittedName>
</protein>
<accession>A0ABV4K5E7</accession>
<evidence type="ECO:0000313" key="2">
    <source>
        <dbReference type="Proteomes" id="UP001568698"/>
    </source>
</evidence>
<dbReference type="Proteomes" id="UP001568698">
    <property type="component" value="Unassembled WGS sequence"/>
</dbReference>
<gene>
    <name evidence="1" type="ORF">AB6M95_15475</name>
</gene>
<keyword evidence="2" id="KW-1185">Reference proteome</keyword>
<sequence length="103" mass="11452">MDETTRCQECGMPVKAGEFHPYAACLMFKACHNSTDVRGNLAALYQHGYTDGHCAGRTEWKGKCEEMRASLRDLYDAMADGDPAWVESDPRAAKARELFGDSE</sequence>
<organism evidence="1 2">
    <name type="scientific">Pseudodesulfovibrio karagichevae</name>
    <dbReference type="NCBI Taxonomy" id="3239305"/>
    <lineage>
        <taxon>Bacteria</taxon>
        <taxon>Pseudomonadati</taxon>
        <taxon>Thermodesulfobacteriota</taxon>
        <taxon>Desulfovibrionia</taxon>
        <taxon>Desulfovibrionales</taxon>
        <taxon>Desulfovibrionaceae</taxon>
    </lineage>
</organism>
<reference evidence="1 2" key="1">
    <citation type="submission" date="2024-08" db="EMBL/GenBank/DDBJ databases">
        <title>Sulfate-reducing bacteria isolated from formation water of the oil field in Kazakhstan and description of Pseudodesulfovibrio sp.</title>
        <authorList>
            <person name="Bidzhieva S.K."/>
            <person name="Tourova T.P."/>
            <person name="Grouzdev D.S."/>
            <person name="Beletsky A.V."/>
            <person name="Sokolova D.S."/>
            <person name="Samigullina S.R."/>
            <person name="Poltaraus A.B."/>
            <person name="Avtukh A.N."/>
            <person name="Tereshina V.M."/>
            <person name="Zhaparov N.S."/>
            <person name="Mardanov A.V."/>
            <person name="Nazina T.N."/>
        </authorList>
    </citation>
    <scope>NUCLEOTIDE SEQUENCE [LARGE SCALE GENOMIC DNA]</scope>
    <source>
        <strain evidence="1 2">9FUS</strain>
    </source>
</reference>
<dbReference type="RefSeq" id="WP_371387653.1">
    <property type="nucleotide sequence ID" value="NZ_JBGLYH010000055.1"/>
</dbReference>
<comment type="caution">
    <text evidence="1">The sequence shown here is derived from an EMBL/GenBank/DDBJ whole genome shotgun (WGS) entry which is preliminary data.</text>
</comment>
<proteinExistence type="predicted"/>
<name>A0ABV4K5E7_9BACT</name>